<evidence type="ECO:0000256" key="1">
    <source>
        <dbReference type="ARBA" id="ARBA00006484"/>
    </source>
</evidence>
<dbReference type="Gene3D" id="3.40.50.720">
    <property type="entry name" value="NAD(P)-binding Rossmann-like Domain"/>
    <property type="match status" value="1"/>
</dbReference>
<dbReference type="RefSeq" id="WP_189209287.1">
    <property type="nucleotide sequence ID" value="NZ_BMRB01000001.1"/>
</dbReference>
<gene>
    <name evidence="4" type="ORF">GCM10010171_12630</name>
</gene>
<dbReference type="InterPro" id="IPR036291">
    <property type="entry name" value="NAD(P)-bd_dom_sf"/>
</dbReference>
<evidence type="ECO:0000313" key="4">
    <source>
        <dbReference type="EMBL" id="GGS21403.1"/>
    </source>
</evidence>
<dbReference type="AlphaFoldDB" id="A0A918G6Z1"/>
<reference evidence="4" key="1">
    <citation type="journal article" date="2014" name="Int. J. Syst. Evol. Microbiol.">
        <title>Complete genome sequence of Corynebacterium casei LMG S-19264T (=DSM 44701T), isolated from a smear-ripened cheese.</title>
        <authorList>
            <consortium name="US DOE Joint Genome Institute (JGI-PGF)"/>
            <person name="Walter F."/>
            <person name="Albersmeier A."/>
            <person name="Kalinowski J."/>
            <person name="Ruckert C."/>
        </authorList>
    </citation>
    <scope>NUCLEOTIDE SEQUENCE</scope>
    <source>
        <strain evidence="4">JCM 3276</strain>
    </source>
</reference>
<dbReference type="Pfam" id="PF13561">
    <property type="entry name" value="adh_short_C2"/>
    <property type="match status" value="1"/>
</dbReference>
<sequence length="233" mass="23717">MNTLDGKVALVTGGSRGIGATIAVVLAEHGADVAVTYRQDASAVVEAVKGTGRRVLALRADAADADAMVQAVDDVVDHFGRIDILVNNAGVVGDLDDMWAVNVKGAWVAAEAAVRHLPRGGRIVNIGSNLAERVPMAGITAYAMTKSALNSMTHGLARDLAQRGINVTQVNPGSTDTDMNPADGPNAPGQLGLIPLGRFGAPREIALTVAHLAGPGGDYITGTSVLVDGGVNA</sequence>
<reference evidence="4" key="2">
    <citation type="submission" date="2020-09" db="EMBL/GenBank/DDBJ databases">
        <authorList>
            <person name="Sun Q."/>
            <person name="Ohkuma M."/>
        </authorList>
    </citation>
    <scope>NUCLEOTIDE SEQUENCE</scope>
    <source>
        <strain evidence="4">JCM 3276</strain>
    </source>
</reference>
<comment type="similarity">
    <text evidence="1">Belongs to the short-chain dehydrogenases/reductases (SDR) family.</text>
</comment>
<protein>
    <submittedName>
        <fullName evidence="4">3-ketoacyl-ACP reductase</fullName>
    </submittedName>
</protein>
<dbReference type="PANTHER" id="PTHR42760:SF50">
    <property type="entry name" value="SHORT-CHAIN DEHYDROGENASE-RELATED"/>
    <property type="match status" value="1"/>
</dbReference>
<dbReference type="PANTHER" id="PTHR42760">
    <property type="entry name" value="SHORT-CHAIN DEHYDROGENASES/REDUCTASES FAMILY MEMBER"/>
    <property type="match status" value="1"/>
</dbReference>
<proteinExistence type="inferred from homology"/>
<dbReference type="CDD" id="cd05233">
    <property type="entry name" value="SDR_c"/>
    <property type="match status" value="1"/>
</dbReference>
<organism evidence="4 5">
    <name type="scientific">Actinokineospora fastidiosa</name>
    <dbReference type="NCBI Taxonomy" id="1816"/>
    <lineage>
        <taxon>Bacteria</taxon>
        <taxon>Bacillati</taxon>
        <taxon>Actinomycetota</taxon>
        <taxon>Actinomycetes</taxon>
        <taxon>Pseudonocardiales</taxon>
        <taxon>Pseudonocardiaceae</taxon>
        <taxon>Actinokineospora</taxon>
    </lineage>
</organism>
<dbReference type="PROSITE" id="PS00061">
    <property type="entry name" value="ADH_SHORT"/>
    <property type="match status" value="1"/>
</dbReference>
<dbReference type="InterPro" id="IPR002347">
    <property type="entry name" value="SDR_fam"/>
</dbReference>
<name>A0A918G6Z1_9PSEU</name>
<dbReference type="GO" id="GO:0016616">
    <property type="term" value="F:oxidoreductase activity, acting on the CH-OH group of donors, NAD or NADP as acceptor"/>
    <property type="evidence" value="ECO:0007669"/>
    <property type="project" value="TreeGrafter"/>
</dbReference>
<dbReference type="PRINTS" id="PR00080">
    <property type="entry name" value="SDRFAMILY"/>
</dbReference>
<dbReference type="SMART" id="SM00822">
    <property type="entry name" value="PKS_KR"/>
    <property type="match status" value="1"/>
</dbReference>
<feature type="domain" description="Ketoreductase" evidence="3">
    <location>
        <begin position="7"/>
        <end position="205"/>
    </location>
</feature>
<dbReference type="SUPFAM" id="SSF51735">
    <property type="entry name" value="NAD(P)-binding Rossmann-fold domains"/>
    <property type="match status" value="1"/>
</dbReference>
<accession>A0A918G6Z1</accession>
<keyword evidence="2" id="KW-0560">Oxidoreductase</keyword>
<keyword evidence="5" id="KW-1185">Reference proteome</keyword>
<dbReference type="InterPro" id="IPR057326">
    <property type="entry name" value="KR_dom"/>
</dbReference>
<evidence type="ECO:0000256" key="2">
    <source>
        <dbReference type="ARBA" id="ARBA00023002"/>
    </source>
</evidence>
<comment type="caution">
    <text evidence="4">The sequence shown here is derived from an EMBL/GenBank/DDBJ whole genome shotgun (WGS) entry which is preliminary data.</text>
</comment>
<dbReference type="InterPro" id="IPR020904">
    <property type="entry name" value="Sc_DH/Rdtase_CS"/>
</dbReference>
<dbReference type="FunFam" id="3.40.50.720:FF:000084">
    <property type="entry name" value="Short-chain dehydrogenase reductase"/>
    <property type="match status" value="1"/>
</dbReference>
<dbReference type="PRINTS" id="PR00081">
    <property type="entry name" value="GDHRDH"/>
</dbReference>
<dbReference type="EMBL" id="BMRB01000001">
    <property type="protein sequence ID" value="GGS21403.1"/>
    <property type="molecule type" value="Genomic_DNA"/>
</dbReference>
<evidence type="ECO:0000313" key="5">
    <source>
        <dbReference type="Proteomes" id="UP000660680"/>
    </source>
</evidence>
<dbReference type="Proteomes" id="UP000660680">
    <property type="component" value="Unassembled WGS sequence"/>
</dbReference>
<evidence type="ECO:0000259" key="3">
    <source>
        <dbReference type="SMART" id="SM00822"/>
    </source>
</evidence>